<dbReference type="GO" id="GO:0052856">
    <property type="term" value="F:NAD(P)HX epimerase activity"/>
    <property type="evidence" value="ECO:0007669"/>
    <property type="project" value="UniProtKB-UniRule"/>
</dbReference>
<keyword evidence="9 18" id="KW-0630">Potassium</keyword>
<evidence type="ECO:0000256" key="3">
    <source>
        <dbReference type="ARBA" id="ARBA00006001"/>
    </source>
</evidence>
<evidence type="ECO:0000256" key="2">
    <source>
        <dbReference type="ARBA" id="ARBA00000909"/>
    </source>
</evidence>
<dbReference type="Gene3D" id="3.40.50.10260">
    <property type="entry name" value="YjeF N-terminal domain"/>
    <property type="match status" value="1"/>
</dbReference>
<keyword evidence="11 18" id="KW-0413">Isomerase</keyword>
<dbReference type="PROSITE" id="PS01050">
    <property type="entry name" value="YJEF_C_2"/>
    <property type="match status" value="1"/>
</dbReference>
<evidence type="ECO:0000256" key="6">
    <source>
        <dbReference type="ARBA" id="ARBA00022741"/>
    </source>
</evidence>
<evidence type="ECO:0000256" key="15">
    <source>
        <dbReference type="ARBA" id="ARBA00048238"/>
    </source>
</evidence>
<keyword evidence="8 17" id="KW-0521">NADP</keyword>
<accession>A0A2T5C5V2</accession>
<comment type="similarity">
    <text evidence="4 19">In the C-terminal section; belongs to the NnrD/CARKD family.</text>
</comment>
<evidence type="ECO:0000256" key="5">
    <source>
        <dbReference type="ARBA" id="ARBA00022723"/>
    </source>
</evidence>
<keyword evidence="12 17" id="KW-0456">Lyase</keyword>
<evidence type="ECO:0000256" key="8">
    <source>
        <dbReference type="ARBA" id="ARBA00022857"/>
    </source>
</evidence>
<dbReference type="PANTHER" id="PTHR12592">
    <property type="entry name" value="ATP-DEPENDENT (S)-NAD(P)H-HYDRATE DEHYDRATASE FAMILY MEMBER"/>
    <property type="match status" value="1"/>
</dbReference>
<dbReference type="Proteomes" id="UP000243525">
    <property type="component" value="Unassembled WGS sequence"/>
</dbReference>
<feature type="binding site" evidence="18">
    <location>
        <position position="163"/>
    </location>
    <ligand>
        <name>K(+)</name>
        <dbReference type="ChEBI" id="CHEBI:29103"/>
    </ligand>
</feature>
<comment type="caution">
    <text evidence="18">Lacks conserved residue(s) required for the propagation of feature annotation.</text>
</comment>
<name>A0A2T5C5V2_9BACT</name>
<evidence type="ECO:0000256" key="16">
    <source>
        <dbReference type="ARBA" id="ARBA00049209"/>
    </source>
</evidence>
<dbReference type="GO" id="GO:0052855">
    <property type="term" value="F:ADP-dependent NAD(P)H-hydrate dehydratase activity"/>
    <property type="evidence" value="ECO:0007669"/>
    <property type="project" value="UniProtKB-UniRule"/>
</dbReference>
<dbReference type="InterPro" id="IPR036652">
    <property type="entry name" value="YjeF_N_dom_sf"/>
</dbReference>
<dbReference type="SUPFAM" id="SSF53613">
    <property type="entry name" value="Ribokinase-like"/>
    <property type="match status" value="1"/>
</dbReference>
<dbReference type="Pfam" id="PF03853">
    <property type="entry name" value="YjeF_N"/>
    <property type="match status" value="1"/>
</dbReference>
<dbReference type="PIRSF" id="PIRSF017184">
    <property type="entry name" value="Nnr"/>
    <property type="match status" value="1"/>
</dbReference>
<feature type="binding site" evidence="17">
    <location>
        <position position="264"/>
    </location>
    <ligand>
        <name>(6S)-NADPHX</name>
        <dbReference type="ChEBI" id="CHEBI:64076"/>
    </ligand>
</feature>
<evidence type="ECO:0000259" key="21">
    <source>
        <dbReference type="PROSITE" id="PS51385"/>
    </source>
</evidence>
<feature type="binding site" evidence="18">
    <location>
        <position position="127"/>
    </location>
    <ligand>
        <name>K(+)</name>
        <dbReference type="ChEBI" id="CHEBI:29103"/>
    </ligand>
</feature>
<feature type="domain" description="YjeF C-terminal" evidence="20">
    <location>
        <begin position="229"/>
        <end position="502"/>
    </location>
</feature>
<evidence type="ECO:0000256" key="7">
    <source>
        <dbReference type="ARBA" id="ARBA00022840"/>
    </source>
</evidence>
<keyword evidence="10 17" id="KW-0520">NAD</keyword>
<dbReference type="PANTHER" id="PTHR12592:SF0">
    <property type="entry name" value="ATP-DEPENDENT (S)-NAD(P)H-HYDRATE DEHYDRATASE"/>
    <property type="match status" value="1"/>
</dbReference>
<comment type="cofactor">
    <cofactor evidence="17">
        <name>Mg(2+)</name>
        <dbReference type="ChEBI" id="CHEBI:18420"/>
    </cofactor>
</comment>
<comment type="function">
    <text evidence="18">Catalyzes the epimerization of the S- and R-forms of NAD(P)HX, a damaged form of NAD(P)H that is a result of enzymatic or heat-dependent hydration. This is a prerequisite for the S-specific NAD(P)H-hydrate dehydratase to allow the repair of both epimers of NAD(P)HX.</text>
</comment>
<comment type="subunit">
    <text evidence="17">Homotetramer.</text>
</comment>
<evidence type="ECO:0000256" key="12">
    <source>
        <dbReference type="ARBA" id="ARBA00023239"/>
    </source>
</evidence>
<dbReference type="PROSITE" id="PS51383">
    <property type="entry name" value="YJEF_C_3"/>
    <property type="match status" value="1"/>
</dbReference>
<comment type="similarity">
    <text evidence="18">Belongs to the NnrE/AIBP family.</text>
</comment>
<evidence type="ECO:0000256" key="14">
    <source>
        <dbReference type="ARBA" id="ARBA00025153"/>
    </source>
</evidence>
<comment type="catalytic activity">
    <reaction evidence="15 17 19">
        <text>(6S)-NADHX + ADP = AMP + phosphate + NADH + H(+)</text>
        <dbReference type="Rhea" id="RHEA:32223"/>
        <dbReference type="ChEBI" id="CHEBI:15378"/>
        <dbReference type="ChEBI" id="CHEBI:43474"/>
        <dbReference type="ChEBI" id="CHEBI:57945"/>
        <dbReference type="ChEBI" id="CHEBI:64074"/>
        <dbReference type="ChEBI" id="CHEBI:456215"/>
        <dbReference type="ChEBI" id="CHEBI:456216"/>
        <dbReference type="EC" id="4.2.1.136"/>
    </reaction>
</comment>
<keyword evidence="7 17" id="KW-0067">ATP-binding</keyword>
<dbReference type="InterPro" id="IPR030677">
    <property type="entry name" value="Nnr"/>
</dbReference>
<comment type="caution">
    <text evidence="22">The sequence shown here is derived from an EMBL/GenBank/DDBJ whole genome shotgun (WGS) entry which is preliminary data.</text>
</comment>
<dbReference type="Gene3D" id="3.40.1190.20">
    <property type="match status" value="1"/>
</dbReference>
<dbReference type="GO" id="GO:0046496">
    <property type="term" value="P:nicotinamide nucleotide metabolic process"/>
    <property type="evidence" value="ECO:0007669"/>
    <property type="project" value="UniProtKB-UniRule"/>
</dbReference>
<dbReference type="AlphaFoldDB" id="A0A2T5C5V2"/>
<keyword evidence="23" id="KW-1185">Reference proteome</keyword>
<evidence type="ECO:0000256" key="19">
    <source>
        <dbReference type="PIRNR" id="PIRNR017184"/>
    </source>
</evidence>
<feature type="binding site" evidence="17">
    <location>
        <position position="442"/>
    </location>
    <ligand>
        <name>AMP</name>
        <dbReference type="ChEBI" id="CHEBI:456215"/>
    </ligand>
</feature>
<evidence type="ECO:0000313" key="23">
    <source>
        <dbReference type="Proteomes" id="UP000243525"/>
    </source>
</evidence>
<feature type="binding site" evidence="17">
    <location>
        <position position="443"/>
    </location>
    <ligand>
        <name>(6S)-NADPHX</name>
        <dbReference type="ChEBI" id="CHEBI:64076"/>
    </ligand>
</feature>
<dbReference type="GO" id="GO:0110051">
    <property type="term" value="P:metabolite repair"/>
    <property type="evidence" value="ECO:0007669"/>
    <property type="project" value="TreeGrafter"/>
</dbReference>
<keyword evidence="13" id="KW-0511">Multifunctional enzyme</keyword>
<feature type="binding site" evidence="17">
    <location>
        <position position="327"/>
    </location>
    <ligand>
        <name>(6S)-NADPHX</name>
        <dbReference type="ChEBI" id="CHEBI:64076"/>
    </ligand>
</feature>
<comment type="function">
    <text evidence="17">Catalyzes the dehydration of the S-form of NAD(P)HX at the expense of ADP, which is converted to AMP. Together with NAD(P)HX epimerase, which catalyzes the epimerization of the S- and R-forms, the enzyme allows the repair of both epimers of NAD(P)HX, a damaged form of NAD(P)H that is a result of enzymatic or heat-dependent hydration.</text>
</comment>
<protein>
    <recommendedName>
        <fullName evidence="19">Bifunctional NAD(P)H-hydrate repair enzyme</fullName>
    </recommendedName>
    <alternativeName>
        <fullName evidence="19">Nicotinamide nucleotide repair protein</fullName>
    </alternativeName>
    <domain>
        <recommendedName>
            <fullName evidence="19">ADP-dependent (S)-NAD(P)H-hydrate dehydratase</fullName>
            <ecNumber evidence="19">4.2.1.136</ecNumber>
        </recommendedName>
        <alternativeName>
            <fullName evidence="19">ADP-dependent NAD(P)HX dehydratase</fullName>
        </alternativeName>
    </domain>
    <domain>
        <recommendedName>
            <fullName evidence="19">NAD(P)H-hydrate epimerase</fullName>
            <ecNumber evidence="19">5.1.99.6</ecNumber>
        </recommendedName>
    </domain>
</protein>
<dbReference type="EMBL" id="QAAD01000002">
    <property type="protein sequence ID" value="PTN10238.1"/>
    <property type="molecule type" value="Genomic_DNA"/>
</dbReference>
<dbReference type="OrthoDB" id="9806925at2"/>
<dbReference type="NCBIfam" id="TIGR00196">
    <property type="entry name" value="yjeF_cterm"/>
    <property type="match status" value="1"/>
</dbReference>
<feature type="binding site" evidence="18">
    <location>
        <begin position="58"/>
        <end position="62"/>
    </location>
    <ligand>
        <name>(6S)-NADPHX</name>
        <dbReference type="ChEBI" id="CHEBI:64076"/>
    </ligand>
</feature>
<proteinExistence type="inferred from homology"/>
<comment type="catalytic activity">
    <reaction evidence="1 18 19">
        <text>(6R)-NADHX = (6S)-NADHX</text>
        <dbReference type="Rhea" id="RHEA:32215"/>
        <dbReference type="ChEBI" id="CHEBI:64074"/>
        <dbReference type="ChEBI" id="CHEBI:64075"/>
        <dbReference type="EC" id="5.1.99.6"/>
    </reaction>
</comment>
<feature type="binding site" evidence="18">
    <location>
        <begin position="131"/>
        <end position="137"/>
    </location>
    <ligand>
        <name>(6S)-NADPHX</name>
        <dbReference type="ChEBI" id="CHEBI:64076"/>
    </ligand>
</feature>
<dbReference type="CDD" id="cd01171">
    <property type="entry name" value="YXKO-related"/>
    <property type="match status" value="1"/>
</dbReference>
<evidence type="ECO:0000256" key="1">
    <source>
        <dbReference type="ARBA" id="ARBA00000013"/>
    </source>
</evidence>
<keyword evidence="5 18" id="KW-0479">Metal-binding</keyword>
<comment type="cofactor">
    <cofactor evidence="18 19">
        <name>K(+)</name>
        <dbReference type="ChEBI" id="CHEBI:29103"/>
    </cofactor>
    <text evidence="18 19">Binds 1 potassium ion per subunit.</text>
</comment>
<evidence type="ECO:0000256" key="18">
    <source>
        <dbReference type="HAMAP-Rule" id="MF_01966"/>
    </source>
</evidence>
<dbReference type="PROSITE" id="PS51385">
    <property type="entry name" value="YJEF_N"/>
    <property type="match status" value="1"/>
</dbReference>
<evidence type="ECO:0000256" key="17">
    <source>
        <dbReference type="HAMAP-Rule" id="MF_01965"/>
    </source>
</evidence>
<dbReference type="EC" id="4.2.1.136" evidence="19"/>
<evidence type="ECO:0000259" key="20">
    <source>
        <dbReference type="PROSITE" id="PS51383"/>
    </source>
</evidence>
<feature type="binding site" evidence="17">
    <location>
        <position position="378"/>
    </location>
    <ligand>
        <name>(6S)-NADPHX</name>
        <dbReference type="ChEBI" id="CHEBI:64076"/>
    </ligand>
</feature>
<evidence type="ECO:0000256" key="10">
    <source>
        <dbReference type="ARBA" id="ARBA00023027"/>
    </source>
</evidence>
<dbReference type="GO" id="GO:0046872">
    <property type="term" value="F:metal ion binding"/>
    <property type="evidence" value="ECO:0007669"/>
    <property type="project" value="UniProtKB-UniRule"/>
</dbReference>
<feature type="binding site" evidence="17">
    <location>
        <begin position="413"/>
        <end position="417"/>
    </location>
    <ligand>
        <name>AMP</name>
        <dbReference type="ChEBI" id="CHEBI:456215"/>
    </ligand>
</feature>
<evidence type="ECO:0000313" key="22">
    <source>
        <dbReference type="EMBL" id="PTN10238.1"/>
    </source>
</evidence>
<organism evidence="22 23">
    <name type="scientific">Mangrovibacterium marinum</name>
    <dbReference type="NCBI Taxonomy" id="1639118"/>
    <lineage>
        <taxon>Bacteria</taxon>
        <taxon>Pseudomonadati</taxon>
        <taxon>Bacteroidota</taxon>
        <taxon>Bacteroidia</taxon>
        <taxon>Marinilabiliales</taxon>
        <taxon>Prolixibacteraceae</taxon>
        <taxon>Mangrovibacterium</taxon>
    </lineage>
</organism>
<sequence>MNKIFTSRQIAELDQYTMQNEPISNIDLMERASLQLANWIVQNIVNERLLYFFVGPGNNGGDALALARLMANVDYRCRVFLLDLGHSLTGAPEVNLVRLQQQMKAEITVLATAVDFPEIPDDALIVDGLFGSGLSRPLQGLPLEVVNYLNSQPAEILAIDIPSGLFGEDNAGNPLENVIRATYTLTFQFPKLCFFYSETEDLIGVWEVLPIGLHEEGIVQKQTSYFFVDTDDVAALLKVRSLFAHKGTFGHGLLVAGAYGKMGAAVLAAKGCLRSGVGLLTAHVPHSGTAVLQTAVPEAMCSIDASDLMFTEFPDLKQFSAVGVGPGIGTKSNSQRALKELLLAQPDALVLDADALNILSMHKEWLDLLPANAIVTPHPKEFERLTEATGDNYSRLQSQQAFSRKYGVIVVLKGGFTSISLPDGDIYFNTTGNPGMATAGSGDVLTGIILGLLAQHYRPKEAALLGVYLHGLAGDLAANHLGYEALLASDIVAHLGEAFSLLQNWAD</sequence>
<evidence type="ECO:0000256" key="13">
    <source>
        <dbReference type="ARBA" id="ARBA00023268"/>
    </source>
</evidence>
<keyword evidence="6 17" id="KW-0547">Nucleotide-binding</keyword>
<comment type="catalytic activity">
    <reaction evidence="2 18 19">
        <text>(6R)-NADPHX = (6S)-NADPHX</text>
        <dbReference type="Rhea" id="RHEA:32227"/>
        <dbReference type="ChEBI" id="CHEBI:64076"/>
        <dbReference type="ChEBI" id="CHEBI:64077"/>
        <dbReference type="EC" id="5.1.99.6"/>
    </reaction>
</comment>
<comment type="similarity">
    <text evidence="17">Belongs to the NnrD/CARKD family.</text>
</comment>
<evidence type="ECO:0000256" key="9">
    <source>
        <dbReference type="ARBA" id="ARBA00022958"/>
    </source>
</evidence>
<dbReference type="RefSeq" id="WP_107821013.1">
    <property type="nucleotide sequence ID" value="NZ_OY782574.1"/>
</dbReference>
<dbReference type="SUPFAM" id="SSF64153">
    <property type="entry name" value="YjeF N-terminal domain-like"/>
    <property type="match status" value="1"/>
</dbReference>
<feature type="domain" description="YjeF N-terminal" evidence="21">
    <location>
        <begin position="10"/>
        <end position="219"/>
    </location>
</feature>
<evidence type="ECO:0000256" key="4">
    <source>
        <dbReference type="ARBA" id="ARBA00009524"/>
    </source>
</evidence>
<dbReference type="InterPro" id="IPR017953">
    <property type="entry name" value="Carbohydrate_kinase_pred_CS"/>
</dbReference>
<dbReference type="Pfam" id="PF01256">
    <property type="entry name" value="Carb_kinase"/>
    <property type="match status" value="1"/>
</dbReference>
<feature type="binding site" evidence="18">
    <location>
        <position position="59"/>
    </location>
    <ligand>
        <name>K(+)</name>
        <dbReference type="ChEBI" id="CHEBI:29103"/>
    </ligand>
</feature>
<dbReference type="HAMAP" id="MF_01966">
    <property type="entry name" value="NADHX_epimerase"/>
    <property type="match status" value="1"/>
</dbReference>
<dbReference type="NCBIfam" id="TIGR00197">
    <property type="entry name" value="yjeF_nterm"/>
    <property type="match status" value="1"/>
</dbReference>
<reference evidence="22 23" key="1">
    <citation type="submission" date="2018-04" db="EMBL/GenBank/DDBJ databases">
        <title>Genomic Encyclopedia of Archaeal and Bacterial Type Strains, Phase II (KMG-II): from individual species to whole genera.</title>
        <authorList>
            <person name="Goeker M."/>
        </authorList>
    </citation>
    <scope>NUCLEOTIDE SEQUENCE [LARGE SCALE GENOMIC DNA]</scope>
    <source>
        <strain evidence="22 23">DSM 28823</strain>
    </source>
</reference>
<feature type="binding site" evidence="18">
    <location>
        <position position="160"/>
    </location>
    <ligand>
        <name>(6S)-NADPHX</name>
        <dbReference type="ChEBI" id="CHEBI:64076"/>
    </ligand>
</feature>
<evidence type="ECO:0000256" key="11">
    <source>
        <dbReference type="ARBA" id="ARBA00023235"/>
    </source>
</evidence>
<gene>
    <name evidence="18" type="primary">nnrE</name>
    <name evidence="17" type="synonym">nnrD</name>
    <name evidence="22" type="ORF">C8N47_102223</name>
</gene>
<dbReference type="HAMAP" id="MF_01965">
    <property type="entry name" value="NADHX_dehydratase"/>
    <property type="match status" value="1"/>
</dbReference>
<dbReference type="InterPro" id="IPR029056">
    <property type="entry name" value="Ribokinase-like"/>
</dbReference>
<dbReference type="InterPro" id="IPR004443">
    <property type="entry name" value="YjeF_N_dom"/>
</dbReference>
<dbReference type="InterPro" id="IPR000631">
    <property type="entry name" value="CARKD"/>
</dbReference>
<dbReference type="EC" id="5.1.99.6" evidence="19"/>
<comment type="similarity">
    <text evidence="3 19">In the N-terminal section; belongs to the NnrE/AIBP family.</text>
</comment>
<dbReference type="GO" id="GO:0005524">
    <property type="term" value="F:ATP binding"/>
    <property type="evidence" value="ECO:0007669"/>
    <property type="project" value="UniProtKB-UniRule"/>
</dbReference>
<comment type="function">
    <text evidence="14 19">Bifunctional enzyme that catalyzes the epimerization of the S- and R-forms of NAD(P)HX and the dehydration of the S-form of NAD(P)HX at the expense of ADP, which is converted to AMP. This allows the repair of both epimers of NAD(P)HX, a damaged form of NAD(P)H that is a result of enzymatic or heat-dependent hydration.</text>
</comment>
<comment type="catalytic activity">
    <reaction evidence="16 17 19">
        <text>(6S)-NADPHX + ADP = AMP + phosphate + NADPH + H(+)</text>
        <dbReference type="Rhea" id="RHEA:32235"/>
        <dbReference type="ChEBI" id="CHEBI:15378"/>
        <dbReference type="ChEBI" id="CHEBI:43474"/>
        <dbReference type="ChEBI" id="CHEBI:57783"/>
        <dbReference type="ChEBI" id="CHEBI:64076"/>
        <dbReference type="ChEBI" id="CHEBI:456215"/>
        <dbReference type="ChEBI" id="CHEBI:456216"/>
        <dbReference type="EC" id="4.2.1.136"/>
    </reaction>
</comment>